<proteinExistence type="predicted"/>
<organism evidence="2 3">
    <name type="scientific">Anaerospora hongkongensis</name>
    <dbReference type="NCBI Taxonomy" id="244830"/>
    <lineage>
        <taxon>Bacteria</taxon>
        <taxon>Bacillati</taxon>
        <taxon>Bacillota</taxon>
        <taxon>Negativicutes</taxon>
        <taxon>Selenomonadales</taxon>
        <taxon>Sporomusaceae</taxon>
        <taxon>Anaerospora</taxon>
    </lineage>
</organism>
<dbReference type="AlphaFoldDB" id="A0A4R1Q5J8"/>
<comment type="caution">
    <text evidence="2">The sequence shown here is derived from an EMBL/GenBank/DDBJ whole genome shotgun (WGS) entry which is preliminary data.</text>
</comment>
<dbReference type="EMBL" id="SLUI01000007">
    <property type="protein sequence ID" value="TCL36932.1"/>
    <property type="molecule type" value="Genomic_DNA"/>
</dbReference>
<dbReference type="Proteomes" id="UP000295063">
    <property type="component" value="Unassembled WGS sequence"/>
</dbReference>
<dbReference type="Pfam" id="PF00753">
    <property type="entry name" value="Lactamase_B"/>
    <property type="match status" value="1"/>
</dbReference>
<reference evidence="2 3" key="1">
    <citation type="submission" date="2019-03" db="EMBL/GenBank/DDBJ databases">
        <title>Genomic Encyclopedia of Type Strains, Phase IV (KMG-IV): sequencing the most valuable type-strain genomes for metagenomic binning, comparative biology and taxonomic classification.</title>
        <authorList>
            <person name="Goeker M."/>
        </authorList>
    </citation>
    <scope>NUCLEOTIDE SEQUENCE [LARGE SCALE GENOMIC DNA]</scope>
    <source>
        <strain evidence="2 3">DSM 15969</strain>
    </source>
</reference>
<sequence length="233" mass="24699">MLQLGFSQATLLQSDCNAILIDTGIRVGAEKYARLLAAVQMELQDIKLIVITHGHSDHYGEAAMLQKLTGAPILCHEKAAMYLSSGQNAAIVARNALGDKVSKLLRHDVLTAAVPVIPDITITAGFDLSSYGFPGKIIPTPGHTDCSLSVVLASGQAVTGDLIVANPFGGKPCLAYFAVSEQALFASVKKLLDCAHTLYSGHGGPFYREAVNSCLLAEYKHTGLDLLPRISLP</sequence>
<evidence type="ECO:0000313" key="2">
    <source>
        <dbReference type="EMBL" id="TCL36932.1"/>
    </source>
</evidence>
<dbReference type="SMART" id="SM00849">
    <property type="entry name" value="Lactamase_B"/>
    <property type="match status" value="1"/>
</dbReference>
<gene>
    <name evidence="2" type="ORF">EV210_107197</name>
</gene>
<dbReference type="InterPro" id="IPR050855">
    <property type="entry name" value="NDM-1-like"/>
</dbReference>
<keyword evidence="3" id="KW-1185">Reference proteome</keyword>
<dbReference type="Gene3D" id="3.60.15.10">
    <property type="entry name" value="Ribonuclease Z/Hydroxyacylglutathione hydrolase-like"/>
    <property type="match status" value="1"/>
</dbReference>
<dbReference type="SUPFAM" id="SSF56281">
    <property type="entry name" value="Metallo-hydrolase/oxidoreductase"/>
    <property type="match status" value="1"/>
</dbReference>
<evidence type="ECO:0000313" key="3">
    <source>
        <dbReference type="Proteomes" id="UP000295063"/>
    </source>
</evidence>
<accession>A0A4R1Q5J8</accession>
<dbReference type="RefSeq" id="WP_243650533.1">
    <property type="nucleotide sequence ID" value="NZ_DALZLR010000006.1"/>
</dbReference>
<dbReference type="InterPro" id="IPR001279">
    <property type="entry name" value="Metallo-B-lactamas"/>
</dbReference>
<dbReference type="InterPro" id="IPR036866">
    <property type="entry name" value="RibonucZ/Hydroxyglut_hydro"/>
</dbReference>
<protein>
    <submittedName>
        <fullName evidence="2">Glyoxylase-like metal-dependent hydrolase (Beta-lactamase superfamily II)</fullName>
    </submittedName>
</protein>
<dbReference type="PANTHER" id="PTHR42951:SF17">
    <property type="entry name" value="METALLO-BETA-LACTAMASE DOMAIN-CONTAINING PROTEIN"/>
    <property type="match status" value="1"/>
</dbReference>
<dbReference type="PANTHER" id="PTHR42951">
    <property type="entry name" value="METALLO-BETA-LACTAMASE DOMAIN-CONTAINING"/>
    <property type="match status" value="1"/>
</dbReference>
<dbReference type="GO" id="GO:0016787">
    <property type="term" value="F:hydrolase activity"/>
    <property type="evidence" value="ECO:0007669"/>
    <property type="project" value="UniProtKB-KW"/>
</dbReference>
<evidence type="ECO:0000259" key="1">
    <source>
        <dbReference type="SMART" id="SM00849"/>
    </source>
</evidence>
<name>A0A4R1Q5J8_9FIRM</name>
<feature type="domain" description="Metallo-beta-lactamase" evidence="1">
    <location>
        <begin position="6"/>
        <end position="202"/>
    </location>
</feature>
<keyword evidence="2" id="KW-0378">Hydrolase</keyword>